<dbReference type="InterPro" id="IPR047682">
    <property type="entry name" value="SepH-like"/>
</dbReference>
<reference evidence="3" key="1">
    <citation type="submission" date="2020-05" db="EMBL/GenBank/DDBJ databases">
        <authorList>
            <person name="Chiriac C."/>
            <person name="Salcher M."/>
            <person name="Ghai R."/>
            <person name="Kavagutti S V."/>
        </authorList>
    </citation>
    <scope>NUCLEOTIDE SEQUENCE</scope>
</reference>
<dbReference type="InterPro" id="IPR021421">
    <property type="entry name" value="DUF3071"/>
</dbReference>
<evidence type="ECO:0000259" key="2">
    <source>
        <dbReference type="Pfam" id="PF11268"/>
    </source>
</evidence>
<organism evidence="3">
    <name type="scientific">freshwater metagenome</name>
    <dbReference type="NCBI Taxonomy" id="449393"/>
    <lineage>
        <taxon>unclassified sequences</taxon>
        <taxon>metagenomes</taxon>
        <taxon>ecological metagenomes</taxon>
    </lineage>
</organism>
<dbReference type="Pfam" id="PF11268">
    <property type="entry name" value="DUF3071"/>
    <property type="match status" value="1"/>
</dbReference>
<feature type="domain" description="DUF3071" evidence="2">
    <location>
        <begin position="1"/>
        <end position="155"/>
    </location>
</feature>
<evidence type="ECO:0000313" key="3">
    <source>
        <dbReference type="EMBL" id="CAB4859271.1"/>
    </source>
</evidence>
<gene>
    <name evidence="3" type="ORF">UFOPK3339_00322</name>
</gene>
<dbReference type="NCBIfam" id="NF040712">
    <property type="entry name" value="SepH"/>
    <property type="match status" value="1"/>
</dbReference>
<dbReference type="AlphaFoldDB" id="A0A6J7CN94"/>
<accession>A0A6J7CN94</accession>
<evidence type="ECO:0000256" key="1">
    <source>
        <dbReference type="SAM" id="MobiDB-lite"/>
    </source>
</evidence>
<dbReference type="EMBL" id="CAFBLF010000031">
    <property type="protein sequence ID" value="CAB4859271.1"/>
    <property type="molecule type" value="Genomic_DNA"/>
</dbReference>
<protein>
    <submittedName>
        <fullName evidence="3">Unannotated protein</fullName>
    </submittedName>
</protein>
<proteinExistence type="predicted"/>
<sequence>MEELSVIEVTRDGIIVVTRDGQRFSLALDDALRSKLGHSTPSTTAVTVSPKEIQSLLRSGLSVADVATQTGTSDEHVARFEAPIVAELAFVLERALAVPVVADDSDSSFGAEIGARISAQGGRIVRWQAYRTNDEWVVGARCLLGTIEEDATWAFDPRKMTLVPSNAAAVRISKSESIDAALFPPLRVVSPRPAARFDSGEFEPLPAPVIDVPTTEEPASVSAATSSIVIDMPVVETPAELNDSPRGIDDLTRRRGARKDAIASHPSTGSIPIITPDMLESPGDSPVAPDDVPATQLGETGKQPIPAAEVFTDPTPSRSKRQRAAMPTWDEIVFGARPDDE</sequence>
<name>A0A6J7CN94_9ZZZZ</name>
<feature type="region of interest" description="Disordered" evidence="1">
    <location>
        <begin position="278"/>
        <end position="327"/>
    </location>
</feature>